<dbReference type="EMBL" id="KZ997931">
    <property type="protein sequence ID" value="RKO86768.1"/>
    <property type="molecule type" value="Genomic_DNA"/>
</dbReference>
<organism evidence="1 2">
    <name type="scientific">Blyttiomyces helicus</name>
    <dbReference type="NCBI Taxonomy" id="388810"/>
    <lineage>
        <taxon>Eukaryota</taxon>
        <taxon>Fungi</taxon>
        <taxon>Fungi incertae sedis</taxon>
        <taxon>Chytridiomycota</taxon>
        <taxon>Chytridiomycota incertae sedis</taxon>
        <taxon>Chytridiomycetes</taxon>
        <taxon>Chytridiomycetes incertae sedis</taxon>
        <taxon>Blyttiomyces</taxon>
    </lineage>
</organism>
<protein>
    <submittedName>
        <fullName evidence="1">Uncharacterized protein</fullName>
    </submittedName>
</protein>
<proteinExistence type="predicted"/>
<name>A0A4P9W6Z7_9FUNG</name>
<dbReference type="OrthoDB" id="360653at2759"/>
<dbReference type="AlphaFoldDB" id="A0A4P9W6Z7"/>
<accession>A0A4P9W6Z7</accession>
<dbReference type="Proteomes" id="UP000269721">
    <property type="component" value="Unassembled WGS sequence"/>
</dbReference>
<gene>
    <name evidence="1" type="ORF">BDK51DRAFT_37875</name>
</gene>
<evidence type="ECO:0000313" key="1">
    <source>
        <dbReference type="EMBL" id="RKO86768.1"/>
    </source>
</evidence>
<evidence type="ECO:0000313" key="2">
    <source>
        <dbReference type="Proteomes" id="UP000269721"/>
    </source>
</evidence>
<reference evidence="2" key="1">
    <citation type="journal article" date="2018" name="Nat. Microbiol.">
        <title>Leveraging single-cell genomics to expand the fungal tree of life.</title>
        <authorList>
            <person name="Ahrendt S.R."/>
            <person name="Quandt C.A."/>
            <person name="Ciobanu D."/>
            <person name="Clum A."/>
            <person name="Salamov A."/>
            <person name="Andreopoulos B."/>
            <person name="Cheng J.F."/>
            <person name="Woyke T."/>
            <person name="Pelin A."/>
            <person name="Henrissat B."/>
            <person name="Reynolds N.K."/>
            <person name="Benny G.L."/>
            <person name="Smith M.E."/>
            <person name="James T.Y."/>
            <person name="Grigoriev I.V."/>
        </authorList>
    </citation>
    <scope>NUCLEOTIDE SEQUENCE [LARGE SCALE GENOMIC DNA]</scope>
</reference>
<sequence>MAKGGDSLNGGLALEVWFGTAMVGWLDSVIDGLDADEDGRISPRDDADAAALKARRAAIFSFFAGIEDNDRLYPVNLMVHAFTALIDSSGAESNGKWMASGAWRTGFQKTPSILITRLALVLLLTFLSRRFSVTAETGTSPLVDHGACVLFLAIRLRLRGRPPPMLSECTILLSLLVATFPTHPRFIDSVTLLADLVDLASCGWRRRSELLREHEPPAGSPPRASASLLIPMAANVVFESITVLNLVNAAVPAIAALWSPPRRTPAFGASGSSSGPSSFTGISGFVAEAIHMEVGDKYAIETEDADGYGGDKEDGDSDEWFREAGHKARLKIIAFSQEREARRESYACL</sequence>
<keyword evidence="2" id="KW-1185">Reference proteome</keyword>